<reference evidence="3 4" key="1">
    <citation type="submission" date="2018-05" db="EMBL/GenBank/DDBJ databases">
        <title>Genomic Encyclopedia of Type Strains, Phase IV (KMG-IV): sequencing the most valuable type-strain genomes for metagenomic binning, comparative biology and taxonomic classification.</title>
        <authorList>
            <person name="Goeker M."/>
        </authorList>
    </citation>
    <scope>NUCLEOTIDE SEQUENCE [LARGE SCALE GENOMIC DNA]</scope>
    <source>
        <strain evidence="3 4">DSM 25350</strain>
    </source>
</reference>
<organism evidence="3 4">
    <name type="scientific">Pleionea mediterranea</name>
    <dbReference type="NCBI Taxonomy" id="523701"/>
    <lineage>
        <taxon>Bacteria</taxon>
        <taxon>Pseudomonadati</taxon>
        <taxon>Pseudomonadota</taxon>
        <taxon>Gammaproteobacteria</taxon>
        <taxon>Oceanospirillales</taxon>
        <taxon>Pleioneaceae</taxon>
        <taxon>Pleionea</taxon>
    </lineage>
</organism>
<dbReference type="PANTHER" id="PTHR20883">
    <property type="entry name" value="PHYTANOYL-COA DIOXYGENASE DOMAIN CONTAINING 1"/>
    <property type="match status" value="1"/>
</dbReference>
<dbReference type="PANTHER" id="PTHR20883:SF48">
    <property type="entry name" value="ECTOINE DIOXYGENASE"/>
    <property type="match status" value="1"/>
</dbReference>
<protein>
    <submittedName>
        <fullName evidence="3">Phytanoyl-CoA hydroxylase</fullName>
    </submittedName>
</protein>
<comment type="cofactor">
    <cofactor evidence="1">
        <name>Fe(2+)</name>
        <dbReference type="ChEBI" id="CHEBI:29033"/>
    </cofactor>
</comment>
<dbReference type="RefSeq" id="WP_109763805.1">
    <property type="nucleotide sequence ID" value="NZ_QGGU01000007.1"/>
</dbReference>
<dbReference type="InterPro" id="IPR008775">
    <property type="entry name" value="Phytyl_CoA_dOase-like"/>
</dbReference>
<feature type="compositionally biased region" description="Polar residues" evidence="2">
    <location>
        <begin position="255"/>
        <end position="273"/>
    </location>
</feature>
<feature type="region of interest" description="Disordered" evidence="2">
    <location>
        <begin position="255"/>
        <end position="292"/>
    </location>
</feature>
<dbReference type="EMBL" id="QGGU01000007">
    <property type="protein sequence ID" value="PWK50025.1"/>
    <property type="molecule type" value="Genomic_DNA"/>
</dbReference>
<keyword evidence="4" id="KW-1185">Reference proteome</keyword>
<dbReference type="Gene3D" id="2.60.120.620">
    <property type="entry name" value="q2cbj1_9rhob like domain"/>
    <property type="match status" value="1"/>
</dbReference>
<dbReference type="OrthoDB" id="9791262at2"/>
<comment type="caution">
    <text evidence="3">The sequence shown here is derived from an EMBL/GenBank/DDBJ whole genome shotgun (WGS) entry which is preliminary data.</text>
</comment>
<dbReference type="AlphaFoldDB" id="A0A316FP86"/>
<name>A0A316FP86_9GAMM</name>
<dbReference type="GO" id="GO:0005506">
    <property type="term" value="F:iron ion binding"/>
    <property type="evidence" value="ECO:0007669"/>
    <property type="project" value="UniProtKB-ARBA"/>
</dbReference>
<feature type="compositionally biased region" description="Polar residues" evidence="2">
    <location>
        <begin position="281"/>
        <end position="292"/>
    </location>
</feature>
<dbReference type="GO" id="GO:0016706">
    <property type="term" value="F:2-oxoglutarate-dependent dioxygenase activity"/>
    <property type="evidence" value="ECO:0007669"/>
    <property type="project" value="UniProtKB-ARBA"/>
</dbReference>
<gene>
    <name evidence="3" type="ORF">C8D97_107191</name>
</gene>
<proteinExistence type="predicted"/>
<evidence type="ECO:0000256" key="2">
    <source>
        <dbReference type="SAM" id="MobiDB-lite"/>
    </source>
</evidence>
<evidence type="ECO:0000313" key="4">
    <source>
        <dbReference type="Proteomes" id="UP000245790"/>
    </source>
</evidence>
<dbReference type="SUPFAM" id="SSF51197">
    <property type="entry name" value="Clavaminate synthase-like"/>
    <property type="match status" value="1"/>
</dbReference>
<dbReference type="Pfam" id="PF05721">
    <property type="entry name" value="PhyH"/>
    <property type="match status" value="1"/>
</dbReference>
<dbReference type="Proteomes" id="UP000245790">
    <property type="component" value="Unassembled WGS sequence"/>
</dbReference>
<accession>A0A316FP86</accession>
<evidence type="ECO:0000313" key="3">
    <source>
        <dbReference type="EMBL" id="PWK50025.1"/>
    </source>
</evidence>
<evidence type="ECO:0000256" key="1">
    <source>
        <dbReference type="ARBA" id="ARBA00001954"/>
    </source>
</evidence>
<sequence length="292" mass="33127">MLNQRQIESFCEQGFLVLRQFCPAATRQHILELSKKHLDDRVVPYELESELQYPGAPNAASNGGQTIRRLKQAYDRAPTFASWATNNELSSILEQLLKEPVYLVRSHHNCVMTKQPRFSSDSLWHQDIRYWRYSQRELISAWLALGDETINNGCLQVVPGSHRLSFSAEQFDDDSFFIKQLDENQRLLQQKQYIELDAGDLVLFHCRLLHSATRNYTDQTKFTAVFTYRAESDCPLADSRSASLTDVPLSLEGTSLEGTSLEGTSLEDTSFEGNSLEGISEESNNNSADSMA</sequence>